<keyword evidence="2" id="KW-1185">Reference proteome</keyword>
<proteinExistence type="predicted"/>
<protein>
    <submittedName>
        <fullName evidence="1">Uncharacterized protein</fullName>
    </submittedName>
</protein>
<dbReference type="Proteomes" id="UP000309128">
    <property type="component" value="Unassembled WGS sequence"/>
</dbReference>
<comment type="caution">
    <text evidence="1">The sequence shown here is derived from an EMBL/GenBank/DDBJ whole genome shotgun (WGS) entry which is preliminary data.</text>
</comment>
<organism evidence="1 2">
    <name type="scientific">Nonomuraea turkmeniaca</name>
    <dbReference type="NCBI Taxonomy" id="103838"/>
    <lineage>
        <taxon>Bacteria</taxon>
        <taxon>Bacillati</taxon>
        <taxon>Actinomycetota</taxon>
        <taxon>Actinomycetes</taxon>
        <taxon>Streptosporangiales</taxon>
        <taxon>Streptosporangiaceae</taxon>
        <taxon>Nonomuraea</taxon>
    </lineage>
</organism>
<gene>
    <name evidence="1" type="ORF">ETD86_13545</name>
</gene>
<name>A0A5S4G7L8_9ACTN</name>
<dbReference type="RefSeq" id="WP_138666494.1">
    <property type="nucleotide sequence ID" value="NZ_VCKY01000036.1"/>
</dbReference>
<sequence length="400" mass="41515">MCVTTQQVDALREAYGKEPDMAGYVAESYVTKAISVVDDGIQALESMPASGIGAADAHAAQLLKVLKEARERLPEDATAIMAVSDKKKPAAAKQAAKVVDGLPPQATAVSNLVKSDQTLAVSHDLAPSCTPVTASAPATAPAGASAPTRALVGWAAKMCVIRNSFGSLREDPFDDPLMGHSRFSRFVGSRLADYISSAATRMGSIGEALDEVPRTGIQEVDEHRARMASTVKKAAAKLPEVDLLYLRELPVGRLKKQAKQVTRAMAAGIKPVEGNLLSAVGRHPALAASYNVAPSCESLTSSSEPTATPLPSAKDGSDLAACRDGKCQIKVSKPVMVSVGGSRFLLSAATNGLTIVQDSGYMVMGAGGNGRFSEAGGKTTEFHVTAHTRAGAVVDISTSK</sequence>
<evidence type="ECO:0000313" key="2">
    <source>
        <dbReference type="Proteomes" id="UP000309128"/>
    </source>
</evidence>
<accession>A0A5S4G7L8</accession>
<evidence type="ECO:0000313" key="1">
    <source>
        <dbReference type="EMBL" id="TMR21940.1"/>
    </source>
</evidence>
<reference evidence="1 2" key="1">
    <citation type="submission" date="2019-05" db="EMBL/GenBank/DDBJ databases">
        <title>Draft genome sequence of Nonomuraea turkmeniaca DSM 43926.</title>
        <authorList>
            <person name="Saricaoglu S."/>
            <person name="Isik K."/>
        </authorList>
    </citation>
    <scope>NUCLEOTIDE SEQUENCE [LARGE SCALE GENOMIC DNA]</scope>
    <source>
        <strain evidence="1 2">DSM 43926</strain>
    </source>
</reference>
<dbReference type="AlphaFoldDB" id="A0A5S4G7L8"/>
<dbReference type="OrthoDB" id="3482134at2"/>
<dbReference type="EMBL" id="VCKY01000036">
    <property type="protein sequence ID" value="TMR21940.1"/>
    <property type="molecule type" value="Genomic_DNA"/>
</dbReference>